<keyword evidence="3" id="KW-1185">Reference proteome</keyword>
<protein>
    <recommendedName>
        <fullName evidence="1">ETS domain-containing protein</fullName>
    </recommendedName>
</protein>
<dbReference type="GO" id="GO:0003700">
    <property type="term" value="F:DNA-binding transcription factor activity"/>
    <property type="evidence" value="ECO:0007669"/>
    <property type="project" value="InterPro"/>
</dbReference>
<evidence type="ECO:0000259" key="1">
    <source>
        <dbReference type="PROSITE" id="PS00345"/>
    </source>
</evidence>
<evidence type="ECO:0000313" key="3">
    <source>
        <dbReference type="Proteomes" id="UP001460270"/>
    </source>
</evidence>
<dbReference type="AlphaFoldDB" id="A0AAW0PFU3"/>
<organism evidence="2 3">
    <name type="scientific">Mugilogobius chulae</name>
    <name type="common">yellowstripe goby</name>
    <dbReference type="NCBI Taxonomy" id="88201"/>
    <lineage>
        <taxon>Eukaryota</taxon>
        <taxon>Metazoa</taxon>
        <taxon>Chordata</taxon>
        <taxon>Craniata</taxon>
        <taxon>Vertebrata</taxon>
        <taxon>Euteleostomi</taxon>
        <taxon>Actinopterygii</taxon>
        <taxon>Neopterygii</taxon>
        <taxon>Teleostei</taxon>
        <taxon>Neoteleostei</taxon>
        <taxon>Acanthomorphata</taxon>
        <taxon>Gobiaria</taxon>
        <taxon>Gobiiformes</taxon>
        <taxon>Gobioidei</taxon>
        <taxon>Gobiidae</taxon>
        <taxon>Gobionellinae</taxon>
        <taxon>Mugilogobius</taxon>
    </lineage>
</organism>
<accession>A0AAW0PFU3</accession>
<sequence length="70" mass="7985">MEEEEEVFPMAPDYSLHGSFDLGIKKRPKEGKGNTTYLWEFLLELLQDKNTCLATSVDAARKRHLQTSGL</sequence>
<name>A0AAW0PFU3_9GOBI</name>
<comment type="caution">
    <text evidence="2">The sequence shown here is derived from an EMBL/GenBank/DDBJ whole genome shotgun (WGS) entry which is preliminary data.</text>
</comment>
<dbReference type="PROSITE" id="PS00345">
    <property type="entry name" value="ETS_DOMAIN_1"/>
    <property type="match status" value="1"/>
</dbReference>
<dbReference type="EMBL" id="JBBPFD010000006">
    <property type="protein sequence ID" value="KAK7922242.1"/>
    <property type="molecule type" value="Genomic_DNA"/>
</dbReference>
<feature type="domain" description="ETS" evidence="1">
    <location>
        <begin position="38"/>
        <end position="46"/>
    </location>
</feature>
<gene>
    <name evidence="2" type="ORF">WMY93_009144</name>
</gene>
<reference evidence="3" key="1">
    <citation type="submission" date="2024-04" db="EMBL/GenBank/DDBJ databases">
        <title>Salinicola lusitanus LLJ914,a marine bacterium isolated from the Okinawa Trough.</title>
        <authorList>
            <person name="Li J."/>
        </authorList>
    </citation>
    <scope>NUCLEOTIDE SEQUENCE [LARGE SCALE GENOMIC DNA]</scope>
</reference>
<evidence type="ECO:0000313" key="2">
    <source>
        <dbReference type="EMBL" id="KAK7922242.1"/>
    </source>
</evidence>
<proteinExistence type="predicted"/>
<dbReference type="InterPro" id="IPR000418">
    <property type="entry name" value="Ets_dom"/>
</dbReference>
<dbReference type="GO" id="GO:0043565">
    <property type="term" value="F:sequence-specific DNA binding"/>
    <property type="evidence" value="ECO:0007669"/>
    <property type="project" value="InterPro"/>
</dbReference>
<dbReference type="Proteomes" id="UP001460270">
    <property type="component" value="Unassembled WGS sequence"/>
</dbReference>